<dbReference type="OrthoDB" id="147504at2157"/>
<name>A0A142CT18_9EURY</name>
<keyword evidence="2" id="KW-0808">Transferase</keyword>
<dbReference type="Gene3D" id="3.40.50.150">
    <property type="entry name" value="Vaccinia Virus protein VP39"/>
    <property type="match status" value="1"/>
</dbReference>
<keyword evidence="1" id="KW-0489">Methyltransferase</keyword>
<evidence type="ECO:0000256" key="3">
    <source>
        <dbReference type="ARBA" id="ARBA00022691"/>
    </source>
</evidence>
<dbReference type="Proteomes" id="UP000073604">
    <property type="component" value="Chromosome"/>
</dbReference>
<evidence type="ECO:0000256" key="2">
    <source>
        <dbReference type="ARBA" id="ARBA00022679"/>
    </source>
</evidence>
<dbReference type="Pfam" id="PF08241">
    <property type="entry name" value="Methyltransf_11"/>
    <property type="match status" value="1"/>
</dbReference>
<dbReference type="CDD" id="cd02440">
    <property type="entry name" value="AdoMet_MTases"/>
    <property type="match status" value="1"/>
</dbReference>
<dbReference type="InterPro" id="IPR023576">
    <property type="entry name" value="UbiE/COQ5_MeTrFase_CS"/>
</dbReference>
<dbReference type="InterPro" id="IPR052356">
    <property type="entry name" value="Thiol_S-MT"/>
</dbReference>
<gene>
    <name evidence="5" type="ORF">A0127_01405</name>
</gene>
<sequence>MYRGKYNRIAGFYELLERPLDRFFNPLRGRAVSLARGRTLEIGVGTGKTLRYYPPDIELYAVDGSEKMLEIAKKRAKELGIDVKFRVAEAESLPFPNDYFDTVISSFVFCTVPNPKRAMGEIKRVLKPGGRAIFLEHTRSKSRLVDYLFLLPMKLILKPLLDDDPLRETHELVREYFEVEKEERHYSGVVRLIVAKNDKD</sequence>
<dbReference type="PANTHER" id="PTHR45036">
    <property type="entry name" value="METHYLTRANSFERASE LIKE 7B"/>
    <property type="match status" value="1"/>
</dbReference>
<keyword evidence="6" id="KW-1185">Reference proteome</keyword>
<dbReference type="KEGG" id="tpep:A0127_01405"/>
<accession>A0A142CT18</accession>
<dbReference type="PANTHER" id="PTHR45036:SF1">
    <property type="entry name" value="METHYLTRANSFERASE LIKE 7A"/>
    <property type="match status" value="1"/>
</dbReference>
<dbReference type="PROSITE" id="PS01184">
    <property type="entry name" value="UBIE_2"/>
    <property type="match status" value="1"/>
</dbReference>
<dbReference type="GO" id="GO:0008757">
    <property type="term" value="F:S-adenosylmethionine-dependent methyltransferase activity"/>
    <property type="evidence" value="ECO:0007669"/>
    <property type="project" value="InterPro"/>
</dbReference>
<evidence type="ECO:0000313" key="6">
    <source>
        <dbReference type="Proteomes" id="UP000073604"/>
    </source>
</evidence>
<dbReference type="InterPro" id="IPR029063">
    <property type="entry name" value="SAM-dependent_MTases_sf"/>
</dbReference>
<dbReference type="InterPro" id="IPR013216">
    <property type="entry name" value="Methyltransf_11"/>
</dbReference>
<dbReference type="SUPFAM" id="SSF53335">
    <property type="entry name" value="S-adenosyl-L-methionine-dependent methyltransferases"/>
    <property type="match status" value="1"/>
</dbReference>
<evidence type="ECO:0000256" key="1">
    <source>
        <dbReference type="ARBA" id="ARBA00022603"/>
    </source>
</evidence>
<keyword evidence="3" id="KW-0949">S-adenosyl-L-methionine</keyword>
<dbReference type="GeneID" id="27139161"/>
<organism evidence="5 6">
    <name type="scientific">Thermococcus peptonophilus</name>
    <dbReference type="NCBI Taxonomy" id="53952"/>
    <lineage>
        <taxon>Archaea</taxon>
        <taxon>Methanobacteriati</taxon>
        <taxon>Methanobacteriota</taxon>
        <taxon>Thermococci</taxon>
        <taxon>Thermococcales</taxon>
        <taxon>Thermococcaceae</taxon>
        <taxon>Thermococcus</taxon>
    </lineage>
</organism>
<reference evidence="6" key="1">
    <citation type="submission" date="2016-03" db="EMBL/GenBank/DDBJ databases">
        <authorList>
            <person name="Oger P.M."/>
        </authorList>
    </citation>
    <scope>NUCLEOTIDE SEQUENCE [LARGE SCALE GENOMIC DNA]</scope>
    <source>
        <strain evidence="6">OG-1</strain>
    </source>
</reference>
<dbReference type="AlphaFoldDB" id="A0A142CT18"/>
<evidence type="ECO:0000313" key="5">
    <source>
        <dbReference type="EMBL" id="AMQ17920.1"/>
    </source>
</evidence>
<dbReference type="STRING" id="53952.A0127_01405"/>
<keyword evidence="5" id="KW-0830">Ubiquinone</keyword>
<dbReference type="GO" id="GO:0032259">
    <property type="term" value="P:methylation"/>
    <property type="evidence" value="ECO:0007669"/>
    <property type="project" value="UniProtKB-KW"/>
</dbReference>
<proteinExistence type="predicted"/>
<dbReference type="RefSeq" id="WP_062386994.1">
    <property type="nucleotide sequence ID" value="NZ_CP014750.1"/>
</dbReference>
<feature type="domain" description="Methyltransferase type 11" evidence="4">
    <location>
        <begin position="40"/>
        <end position="134"/>
    </location>
</feature>
<dbReference type="EMBL" id="CP014750">
    <property type="protein sequence ID" value="AMQ17920.1"/>
    <property type="molecule type" value="Genomic_DNA"/>
</dbReference>
<evidence type="ECO:0000259" key="4">
    <source>
        <dbReference type="Pfam" id="PF08241"/>
    </source>
</evidence>
<protein>
    <submittedName>
        <fullName evidence="5">Ubiquinone biosynthesis protein</fullName>
    </submittedName>
</protein>